<dbReference type="Pfam" id="PF00108">
    <property type="entry name" value="Thiolase_N"/>
    <property type="match status" value="1"/>
</dbReference>
<dbReference type="EC" id="2.3.1.16" evidence="4"/>
<feature type="domain" description="Thiolase C-terminal" evidence="3">
    <location>
        <begin position="249"/>
        <end position="391"/>
    </location>
</feature>
<keyword evidence="4" id="KW-0012">Acyltransferase</keyword>
<evidence type="ECO:0000313" key="5">
    <source>
        <dbReference type="Proteomes" id="UP000028501"/>
    </source>
</evidence>
<gene>
    <name evidence="4" type="ORF">AFULGI_00014010</name>
</gene>
<dbReference type="InterPro" id="IPR016039">
    <property type="entry name" value="Thiolase-like"/>
</dbReference>
<keyword evidence="1" id="KW-0414">Isoprene biosynthesis</keyword>
<accession>A0A075WDV4</accession>
<dbReference type="GO" id="GO:0008299">
    <property type="term" value="P:isoprenoid biosynthetic process"/>
    <property type="evidence" value="ECO:0007669"/>
    <property type="project" value="UniProtKB-KW"/>
</dbReference>
<dbReference type="PANTHER" id="PTHR42870:SF6">
    <property type="entry name" value="ACETYL-COA C-ACYLTRANSFERASE"/>
    <property type="match status" value="1"/>
</dbReference>
<dbReference type="GO" id="GO:0003988">
    <property type="term" value="F:acetyl-CoA C-acyltransferase activity"/>
    <property type="evidence" value="ECO:0007669"/>
    <property type="project" value="UniProtKB-EC"/>
</dbReference>
<sequence length="395" mass="42420">MRDVAVLGVGMTKFGKHPDKSLVDLFAEAFYEAFEESNIELKDIQALYYGNFVGEMTDGSGNLSGFMADEIGLRGIPAIRYEGACASSSVAFREAVRAVAAGYYDIVAVGGSERLYTAGTEIGTRALATAVDGVYEITAGLTFPGVFALAARLYSKKYEIPLEELREMMAMVSVKNHRYGAINPKAQFYGKLGDLKVEDVLNSRMISSPLTLLDCCPMTDGGSAAIIAAADLAEELVDTPVYVRGTGQSSAGGLFRQKEDIIRAIPRRKASEMAFKEANMTPKDIDFVEVHDCFTIAEIIALEAMGFFEYGQGCYAVKEGVTSIDGDLPVNPDGGLIGKGHPVGATGVSQVYSVVKQLRGEFKENPVKDAETGMTDTLGGDFGTLVNIILSVHRR</sequence>
<name>A0A075WDV4_ARCFL</name>
<dbReference type="PANTHER" id="PTHR42870">
    <property type="entry name" value="ACETYL-COA C-ACETYLTRANSFERASE"/>
    <property type="match status" value="1"/>
</dbReference>
<dbReference type="PIRSF" id="PIRSF000429">
    <property type="entry name" value="Ac-CoA_Ac_transf"/>
    <property type="match status" value="1"/>
</dbReference>
<dbReference type="HOGENOM" id="CLU_035425_4_0_2"/>
<proteinExistence type="predicted"/>
<dbReference type="InterPro" id="IPR020616">
    <property type="entry name" value="Thiolase_N"/>
</dbReference>
<dbReference type="Pfam" id="PF22691">
    <property type="entry name" value="Thiolase_C_1"/>
    <property type="match status" value="1"/>
</dbReference>
<dbReference type="SUPFAM" id="SSF53901">
    <property type="entry name" value="Thiolase-like"/>
    <property type="match status" value="1"/>
</dbReference>
<keyword evidence="4" id="KW-0808">Transferase</keyword>
<dbReference type="InterPro" id="IPR002155">
    <property type="entry name" value="Thiolase"/>
</dbReference>
<dbReference type="KEGG" id="afg:AFULGI_00014010"/>
<dbReference type="Proteomes" id="UP000028501">
    <property type="component" value="Chromosome"/>
</dbReference>
<organism evidence="4 5">
    <name type="scientific">Archaeoglobus fulgidus DSM 8774</name>
    <dbReference type="NCBI Taxonomy" id="1344584"/>
    <lineage>
        <taxon>Archaea</taxon>
        <taxon>Methanobacteriati</taxon>
        <taxon>Methanobacteriota</taxon>
        <taxon>Archaeoglobi</taxon>
        <taxon>Archaeoglobales</taxon>
        <taxon>Archaeoglobaceae</taxon>
        <taxon>Archaeoglobus</taxon>
    </lineage>
</organism>
<feature type="domain" description="Thiolase N-terminal" evidence="2">
    <location>
        <begin position="4"/>
        <end position="229"/>
    </location>
</feature>
<evidence type="ECO:0000313" key="4">
    <source>
        <dbReference type="EMBL" id="AIG98171.1"/>
    </source>
</evidence>
<protein>
    <submittedName>
        <fullName evidence="4">Acetyl-CoA acetyltransferase</fullName>
        <ecNumber evidence="4">2.3.1.16</ecNumber>
    </submittedName>
</protein>
<dbReference type="InterPro" id="IPR055140">
    <property type="entry name" value="Thiolase_C_2"/>
</dbReference>
<dbReference type="AlphaFoldDB" id="A0A075WDV4"/>
<evidence type="ECO:0000259" key="3">
    <source>
        <dbReference type="Pfam" id="PF22691"/>
    </source>
</evidence>
<dbReference type="Gene3D" id="3.40.47.10">
    <property type="match status" value="1"/>
</dbReference>
<dbReference type="EMBL" id="CP006577">
    <property type="protein sequence ID" value="AIG98171.1"/>
    <property type="molecule type" value="Genomic_DNA"/>
</dbReference>
<evidence type="ECO:0000259" key="2">
    <source>
        <dbReference type="Pfam" id="PF00108"/>
    </source>
</evidence>
<reference evidence="4 5" key="1">
    <citation type="submission" date="2013-07" db="EMBL/GenBank/DDBJ databases">
        <title>Genome of Archaeoglobus fulgidus.</title>
        <authorList>
            <person name="Fiebig A."/>
            <person name="Birkeland N.-K."/>
        </authorList>
    </citation>
    <scope>NUCLEOTIDE SEQUENCE [LARGE SCALE GENOMIC DNA]</scope>
    <source>
        <strain evidence="4 5">DSM 8774</strain>
    </source>
</reference>
<dbReference type="CDD" id="cd00829">
    <property type="entry name" value="SCP-x_thiolase"/>
    <property type="match status" value="1"/>
</dbReference>
<evidence type="ECO:0000256" key="1">
    <source>
        <dbReference type="ARBA" id="ARBA00023229"/>
    </source>
</evidence>